<keyword evidence="4" id="KW-1185">Reference proteome</keyword>
<dbReference type="Pfam" id="PF01841">
    <property type="entry name" value="Transglut_core"/>
    <property type="match status" value="1"/>
</dbReference>
<keyword evidence="1" id="KW-1133">Transmembrane helix</keyword>
<name>A0ABQ6Z8N8_9GAMM</name>
<dbReference type="PANTHER" id="PTHR42736">
    <property type="entry name" value="PROTEIN-GLUTAMINE GAMMA-GLUTAMYLTRANSFERASE"/>
    <property type="match status" value="1"/>
</dbReference>
<organism evidence="3 4">
    <name type="scientific">Pseudoxanthomonas daejeonensis</name>
    <dbReference type="NCBI Taxonomy" id="266062"/>
    <lineage>
        <taxon>Bacteria</taxon>
        <taxon>Pseudomonadati</taxon>
        <taxon>Pseudomonadota</taxon>
        <taxon>Gammaproteobacteria</taxon>
        <taxon>Lysobacterales</taxon>
        <taxon>Lysobacteraceae</taxon>
        <taxon>Pseudoxanthomonas</taxon>
    </lineage>
</organism>
<protein>
    <recommendedName>
        <fullName evidence="2">Transglutaminase-like domain-containing protein</fullName>
    </recommendedName>
</protein>
<evidence type="ECO:0000259" key="2">
    <source>
        <dbReference type="SMART" id="SM00460"/>
    </source>
</evidence>
<dbReference type="Proteomes" id="UP000788419">
    <property type="component" value="Unassembled WGS sequence"/>
</dbReference>
<feature type="domain" description="Transglutaminase-like" evidence="2">
    <location>
        <begin position="409"/>
        <end position="480"/>
    </location>
</feature>
<dbReference type="InterPro" id="IPR021878">
    <property type="entry name" value="TgpA_N"/>
</dbReference>
<feature type="transmembrane region" description="Helical" evidence="1">
    <location>
        <begin position="136"/>
        <end position="155"/>
    </location>
</feature>
<dbReference type="RefSeq" id="WP_162409006.1">
    <property type="nucleotide sequence ID" value="NZ_PDWN01000004.1"/>
</dbReference>
<reference evidence="3 4" key="1">
    <citation type="submission" date="2017-10" db="EMBL/GenBank/DDBJ databases">
        <title>Whole genome sequencing of members of genus Pseudoxanthomonas.</title>
        <authorList>
            <person name="Kumar S."/>
            <person name="Bansal K."/>
            <person name="Kaur A."/>
            <person name="Patil P."/>
            <person name="Sharma S."/>
            <person name="Patil P.B."/>
        </authorList>
    </citation>
    <scope>NUCLEOTIDE SEQUENCE [LARGE SCALE GENOMIC DNA]</scope>
    <source>
        <strain evidence="3 4">DSM 17801</strain>
    </source>
</reference>
<feature type="transmembrane region" description="Helical" evidence="1">
    <location>
        <begin position="113"/>
        <end position="130"/>
    </location>
</feature>
<comment type="caution">
    <text evidence="3">The sequence shown here is derived from an EMBL/GenBank/DDBJ whole genome shotgun (WGS) entry which is preliminary data.</text>
</comment>
<dbReference type="InterPro" id="IPR052901">
    <property type="entry name" value="Bact_TGase-like"/>
</dbReference>
<feature type="transmembrane region" description="Helical" evidence="1">
    <location>
        <begin position="550"/>
        <end position="570"/>
    </location>
</feature>
<gene>
    <name evidence="3" type="ORF">CSC65_04835</name>
</gene>
<feature type="transmembrane region" description="Helical" evidence="1">
    <location>
        <begin position="65"/>
        <end position="83"/>
    </location>
</feature>
<sequence>MSALTATSDAQAHVLLDRGSRGWALAAAAFALLPLLLNLPSSLGLGFGLTAPVMALLAWRKPLPAWLRAVLALAMILAVLAVLGTRPGRDTGCALLAAMLAIKPSELRTLRDARSLVGFALFAPFAAFLLDQGPLVMLLAVAAFLAGLLTLQRLADLEAGIAPPTLKQRLTTTGRLVAIGLPLALVAFWLFPRLGTPLWGVPERALARPGLSDSMSPGGWLDLMADDTPAMRAQFHGATPRVDQMYWRGPVLLDYDGRTWTRSRWLEALPPPPVQSGPVRWSYDLEVEATDRRDLPALDLVTDIPQDAHLSHGFSLVTARPLSVAARWQLQSAPPATFDVQLRPTVRQHALALPPDHDPRTRALGRQWRQEAGDNDQAIIDRALDWIRADFIYTLDTGLPGRNAVDEFLFDTRRGFCEHFSSAFTVLMRSAGIPARVVTGYTGGYRNPFGDYWIVRRMDAHAWVEVWLDGRGWVRVDPTAAVAPERIYDTLEQRAANAGGGMEMLGVSSFGDLADWMRRGWNDLVLGFDATRQQALLSPLGLGKLQPSQLLALFIAFAAFALAGMVWLLARGERERDPLLRAWHRLGRRYARIGLGRPAHEPALAWATRVAAAHPRSGQALLALSHRFAATRYAPVQGGMRKLLDDLQRHRP</sequence>
<dbReference type="SMART" id="SM00460">
    <property type="entry name" value="TGc"/>
    <property type="match status" value="1"/>
</dbReference>
<feature type="transmembrane region" description="Helical" evidence="1">
    <location>
        <begin position="176"/>
        <end position="194"/>
    </location>
</feature>
<dbReference type="PANTHER" id="PTHR42736:SF1">
    <property type="entry name" value="PROTEIN-GLUTAMINE GAMMA-GLUTAMYLTRANSFERASE"/>
    <property type="match status" value="1"/>
</dbReference>
<dbReference type="EMBL" id="PDWN01000004">
    <property type="protein sequence ID" value="KAF1695833.1"/>
    <property type="molecule type" value="Genomic_DNA"/>
</dbReference>
<keyword evidence="1" id="KW-0812">Transmembrane</keyword>
<dbReference type="Gene3D" id="3.10.620.30">
    <property type="match status" value="1"/>
</dbReference>
<evidence type="ECO:0000313" key="4">
    <source>
        <dbReference type="Proteomes" id="UP000788419"/>
    </source>
</evidence>
<proteinExistence type="predicted"/>
<accession>A0ABQ6Z8N8</accession>
<dbReference type="SUPFAM" id="SSF54001">
    <property type="entry name" value="Cysteine proteinases"/>
    <property type="match status" value="1"/>
</dbReference>
<dbReference type="InterPro" id="IPR002931">
    <property type="entry name" value="Transglutaminase-like"/>
</dbReference>
<dbReference type="InterPro" id="IPR038765">
    <property type="entry name" value="Papain-like_cys_pep_sf"/>
</dbReference>
<keyword evidence="1" id="KW-0472">Membrane</keyword>
<evidence type="ECO:0000256" key="1">
    <source>
        <dbReference type="SAM" id="Phobius"/>
    </source>
</evidence>
<evidence type="ECO:0000313" key="3">
    <source>
        <dbReference type="EMBL" id="KAF1695833.1"/>
    </source>
</evidence>
<dbReference type="Pfam" id="PF11992">
    <property type="entry name" value="TgpA_N"/>
    <property type="match status" value="1"/>
</dbReference>